<dbReference type="GO" id="GO:0005829">
    <property type="term" value="C:cytosol"/>
    <property type="evidence" value="ECO:0007669"/>
    <property type="project" value="TreeGrafter"/>
</dbReference>
<feature type="domain" description="Cyclic nucleotide-binding" evidence="4">
    <location>
        <begin position="104"/>
        <end position="190"/>
    </location>
</feature>
<dbReference type="InterPro" id="IPR036390">
    <property type="entry name" value="WH_DNA-bd_sf"/>
</dbReference>
<dbReference type="CDD" id="cd00038">
    <property type="entry name" value="CAP_ED"/>
    <property type="match status" value="1"/>
</dbReference>
<dbReference type="InterPro" id="IPR014710">
    <property type="entry name" value="RmlC-like_jellyroll"/>
</dbReference>
<dbReference type="InterPro" id="IPR018490">
    <property type="entry name" value="cNMP-bd_dom_sf"/>
</dbReference>
<dbReference type="Pfam" id="PF00027">
    <property type="entry name" value="cNMP_binding"/>
    <property type="match status" value="1"/>
</dbReference>
<dbReference type="InterPro" id="IPR012318">
    <property type="entry name" value="HTH_CRP"/>
</dbReference>
<dbReference type="SUPFAM" id="SSF51206">
    <property type="entry name" value="cAMP-binding domain-like"/>
    <property type="match status" value="1"/>
</dbReference>
<proteinExistence type="predicted"/>
<dbReference type="InterPro" id="IPR000595">
    <property type="entry name" value="cNMP-bd_dom"/>
</dbReference>
<dbReference type="PROSITE" id="PS50042">
    <property type="entry name" value="CNMP_BINDING_3"/>
    <property type="match status" value="1"/>
</dbReference>
<dbReference type="GO" id="GO:0003677">
    <property type="term" value="F:DNA binding"/>
    <property type="evidence" value="ECO:0007669"/>
    <property type="project" value="UniProtKB-KW"/>
</dbReference>
<organism evidence="5">
    <name type="scientific">hydrothermal vent metagenome</name>
    <dbReference type="NCBI Taxonomy" id="652676"/>
    <lineage>
        <taxon>unclassified sequences</taxon>
        <taxon>metagenomes</taxon>
        <taxon>ecological metagenomes</taxon>
    </lineage>
</organism>
<accession>A0A3B0Y908</accession>
<dbReference type="Gene3D" id="1.10.10.10">
    <property type="entry name" value="Winged helix-like DNA-binding domain superfamily/Winged helix DNA-binding domain"/>
    <property type="match status" value="1"/>
</dbReference>
<evidence type="ECO:0000256" key="2">
    <source>
        <dbReference type="ARBA" id="ARBA00023125"/>
    </source>
</evidence>
<dbReference type="SUPFAM" id="SSF46785">
    <property type="entry name" value="Winged helix' DNA-binding domain"/>
    <property type="match status" value="1"/>
</dbReference>
<gene>
    <name evidence="5" type="ORF">MNBD_GAMMA13-122</name>
</gene>
<evidence type="ECO:0000256" key="3">
    <source>
        <dbReference type="ARBA" id="ARBA00023163"/>
    </source>
</evidence>
<evidence type="ECO:0000256" key="1">
    <source>
        <dbReference type="ARBA" id="ARBA00023015"/>
    </source>
</evidence>
<dbReference type="EMBL" id="UOFK01000114">
    <property type="protein sequence ID" value="VAW77278.1"/>
    <property type="molecule type" value="Genomic_DNA"/>
</dbReference>
<keyword evidence="2" id="KW-0238">DNA-binding</keyword>
<name>A0A3B0Y908_9ZZZZ</name>
<keyword evidence="3" id="KW-0804">Transcription</keyword>
<dbReference type="PANTHER" id="PTHR24567:SF26">
    <property type="entry name" value="REGULATORY PROTEIN YEIL"/>
    <property type="match status" value="1"/>
</dbReference>
<dbReference type="InterPro" id="IPR036388">
    <property type="entry name" value="WH-like_DNA-bd_sf"/>
</dbReference>
<dbReference type="Gene3D" id="2.60.120.10">
    <property type="entry name" value="Jelly Rolls"/>
    <property type="match status" value="1"/>
</dbReference>
<sequence length="306" mass="35374">MSMQAGQGVENTRYGLRYVDDKMSRSRYLIIWHFAILPALYRASRRGMLTMKRDPIYYQNCKDVLSRSSLFAGLPETLLDSMLSLFRRDTWRRGVNLAPVIFQERFYLLIEGRLEVTRINPQTGRSITLSILGPGDGIDMVTLLNTQPHEVVPVALDDVSLISVPIDAARDWIGRHPEFNRNFLPYLGEQMRRMEDLATDLALHDTMTRLARLILRHVAPQHPQSVDGKFHLRLIHDLHDEALARMVGSVRQVVNRHLQHWRKQGVLHRHKFHTEVAELESLKEYAGEASLPRLQKKRLSSMNGTR</sequence>
<dbReference type="AlphaFoldDB" id="A0A3B0Y908"/>
<evidence type="ECO:0000259" key="4">
    <source>
        <dbReference type="PROSITE" id="PS50042"/>
    </source>
</evidence>
<protein>
    <recommendedName>
        <fullName evidence="4">Cyclic nucleotide-binding domain-containing protein</fullName>
    </recommendedName>
</protein>
<dbReference type="InterPro" id="IPR050397">
    <property type="entry name" value="Env_Response_Regulators"/>
</dbReference>
<reference evidence="5" key="1">
    <citation type="submission" date="2018-06" db="EMBL/GenBank/DDBJ databases">
        <authorList>
            <person name="Zhirakovskaya E."/>
        </authorList>
    </citation>
    <scope>NUCLEOTIDE SEQUENCE</scope>
</reference>
<evidence type="ECO:0000313" key="5">
    <source>
        <dbReference type="EMBL" id="VAW77278.1"/>
    </source>
</evidence>
<dbReference type="PANTHER" id="PTHR24567">
    <property type="entry name" value="CRP FAMILY TRANSCRIPTIONAL REGULATORY PROTEIN"/>
    <property type="match status" value="1"/>
</dbReference>
<dbReference type="Pfam" id="PF13545">
    <property type="entry name" value="HTH_Crp_2"/>
    <property type="match status" value="1"/>
</dbReference>
<keyword evidence="1" id="KW-0805">Transcription regulation</keyword>
<dbReference type="GO" id="GO:0003700">
    <property type="term" value="F:DNA-binding transcription factor activity"/>
    <property type="evidence" value="ECO:0007669"/>
    <property type="project" value="TreeGrafter"/>
</dbReference>